<dbReference type="InterPro" id="IPR036249">
    <property type="entry name" value="Thioredoxin-like_sf"/>
</dbReference>
<dbReference type="PIRSF" id="PIRSF006386">
    <property type="entry name" value="HCCAis_GSTk"/>
    <property type="match status" value="1"/>
</dbReference>
<dbReference type="InterPro" id="IPR044087">
    <property type="entry name" value="NahD-like"/>
</dbReference>
<dbReference type="EMBL" id="FXZK01000001">
    <property type="protein sequence ID" value="SMY05952.1"/>
    <property type="molecule type" value="Genomic_DNA"/>
</dbReference>
<dbReference type="PANTHER" id="PTHR42943">
    <property type="entry name" value="GLUTATHIONE S-TRANSFERASE KAPPA"/>
    <property type="match status" value="1"/>
</dbReference>
<gene>
    <name evidence="4" type="primary">nsaD</name>
    <name evidence="4" type="ORF">LOM8899_00073</name>
</gene>
<protein>
    <recommendedName>
        <fullName evidence="1">2-hydroxychromene-2-carboxylate isomerase</fullName>
        <ecNumber evidence="1">5.99.1.4</ecNumber>
    </recommendedName>
</protein>
<evidence type="ECO:0000256" key="2">
    <source>
        <dbReference type="PIRSR" id="PIRSR006386-1"/>
    </source>
</evidence>
<keyword evidence="1 4" id="KW-0413">Isomerase</keyword>
<evidence type="ECO:0000256" key="1">
    <source>
        <dbReference type="PIRNR" id="PIRNR006386"/>
    </source>
</evidence>
<keyword evidence="5" id="KW-1185">Reference proteome</keyword>
<name>A0A238L8N3_9RHOB</name>
<comment type="catalytic activity">
    <reaction evidence="1">
        <text>2-hydroxychromene-2-carboxylate = (3E)-4-(2-hydroxyphenyl)-2-oxobut-3-enoate</text>
        <dbReference type="Rhea" id="RHEA:27401"/>
        <dbReference type="ChEBI" id="CHEBI:59350"/>
        <dbReference type="ChEBI" id="CHEBI:59353"/>
        <dbReference type="EC" id="5.99.1.4"/>
    </reaction>
</comment>
<organism evidence="4 5">
    <name type="scientific">Flavimaricola marinus</name>
    <dbReference type="NCBI Taxonomy" id="1819565"/>
    <lineage>
        <taxon>Bacteria</taxon>
        <taxon>Pseudomonadati</taxon>
        <taxon>Pseudomonadota</taxon>
        <taxon>Alphaproteobacteria</taxon>
        <taxon>Rhodobacterales</taxon>
        <taxon>Paracoccaceae</taxon>
        <taxon>Flavimaricola</taxon>
    </lineage>
</organism>
<dbReference type="SUPFAM" id="SSF52833">
    <property type="entry name" value="Thioredoxin-like"/>
    <property type="match status" value="1"/>
</dbReference>
<dbReference type="InterPro" id="IPR001853">
    <property type="entry name" value="DSBA-like_thioredoxin_dom"/>
</dbReference>
<dbReference type="CDD" id="cd03022">
    <property type="entry name" value="DsbA_HCCA_Iso"/>
    <property type="match status" value="1"/>
</dbReference>
<dbReference type="InterPro" id="IPR051924">
    <property type="entry name" value="GST_Kappa/NadH"/>
</dbReference>
<evidence type="ECO:0000259" key="3">
    <source>
        <dbReference type="Pfam" id="PF01323"/>
    </source>
</evidence>
<sequence length="215" mass="23423">MPTLRQRIQAQTEDAKLPHIDYFCATLSPYVYLAGTRLEAVAAKYGATVTYKPLDVVALFGRTGGTPPAERHPSRNEYRAQELLRQSKKVGLTFNLKPAFWPTNGAPAAYAIIAAQSAGGGDVGALVHRICACVWAEEKDIADDAVIRECLSETGFDPDLADKGLMAGAETYANNLEEAVTRGVFGTPFYITDTDQRFWGQDRIEDLDAHLAGNL</sequence>
<evidence type="ECO:0000313" key="5">
    <source>
        <dbReference type="Proteomes" id="UP000201613"/>
    </source>
</evidence>
<dbReference type="GO" id="GO:0006749">
    <property type="term" value="P:glutathione metabolic process"/>
    <property type="evidence" value="ECO:0007669"/>
    <property type="project" value="TreeGrafter"/>
</dbReference>
<dbReference type="InterPro" id="IPR014440">
    <property type="entry name" value="HCCAis_GSTk"/>
</dbReference>
<evidence type="ECO:0000313" key="4">
    <source>
        <dbReference type="EMBL" id="SMY05952.1"/>
    </source>
</evidence>
<dbReference type="Gene3D" id="3.40.30.10">
    <property type="entry name" value="Glutaredoxin"/>
    <property type="match status" value="1"/>
</dbReference>
<feature type="active site" description="Nucleophile" evidence="2">
    <location>
        <position position="28"/>
    </location>
</feature>
<dbReference type="PANTHER" id="PTHR42943:SF2">
    <property type="entry name" value="GLUTATHIONE S-TRANSFERASE KAPPA 1"/>
    <property type="match status" value="1"/>
</dbReference>
<dbReference type="GO" id="GO:1901170">
    <property type="term" value="P:naphthalene catabolic process"/>
    <property type="evidence" value="ECO:0007669"/>
    <property type="project" value="InterPro"/>
</dbReference>
<dbReference type="GO" id="GO:0004602">
    <property type="term" value="F:glutathione peroxidase activity"/>
    <property type="evidence" value="ECO:0007669"/>
    <property type="project" value="TreeGrafter"/>
</dbReference>
<dbReference type="Proteomes" id="UP000201613">
    <property type="component" value="Unassembled WGS sequence"/>
</dbReference>
<dbReference type="EC" id="5.99.1.4" evidence="1"/>
<dbReference type="AlphaFoldDB" id="A0A238L8N3"/>
<dbReference type="GO" id="GO:0018845">
    <property type="term" value="F:2-hydroxychromene-2-carboxylate isomerase activity"/>
    <property type="evidence" value="ECO:0007669"/>
    <property type="project" value="UniProtKB-UniRule"/>
</dbReference>
<dbReference type="Pfam" id="PF01323">
    <property type="entry name" value="DSBA"/>
    <property type="match status" value="1"/>
</dbReference>
<accession>A0A238L8N3</accession>
<proteinExistence type="inferred from homology"/>
<feature type="domain" description="DSBA-like thioredoxin" evidence="3">
    <location>
        <begin position="20"/>
        <end position="211"/>
    </location>
</feature>
<reference evidence="4 5" key="1">
    <citation type="submission" date="2017-05" db="EMBL/GenBank/DDBJ databases">
        <authorList>
            <person name="Song R."/>
            <person name="Chenine A.L."/>
            <person name="Ruprecht R.M."/>
        </authorList>
    </citation>
    <scope>NUCLEOTIDE SEQUENCE [LARGE SCALE GENOMIC DNA]</scope>
    <source>
        <strain evidence="4 5">CECT 8899</strain>
    </source>
</reference>
<dbReference type="GO" id="GO:0004364">
    <property type="term" value="F:glutathione transferase activity"/>
    <property type="evidence" value="ECO:0007669"/>
    <property type="project" value="TreeGrafter"/>
</dbReference>
<comment type="similarity">
    <text evidence="1">Belongs to the GST superfamily. NadH family.</text>
</comment>